<dbReference type="EMBL" id="KZ999334">
    <property type="protein sequence ID" value="RKO85174.1"/>
    <property type="molecule type" value="Genomic_DNA"/>
</dbReference>
<protein>
    <submittedName>
        <fullName evidence="3">Uncharacterized protein</fullName>
    </submittedName>
</protein>
<accession>A0A4P9VZH5</accession>
<evidence type="ECO:0000256" key="1">
    <source>
        <dbReference type="SAM" id="MobiDB-lite"/>
    </source>
</evidence>
<gene>
    <name evidence="3" type="ORF">BDK51DRAFT_48264</name>
</gene>
<feature type="transmembrane region" description="Helical" evidence="2">
    <location>
        <begin position="140"/>
        <end position="163"/>
    </location>
</feature>
<sequence length="551" mass="61286">MIPTGKEESSSGGTSQRDLKTGRVWWRGGNRRKRTPSRFRLSPAPQAQASTVLQSGPSTPSQGLIPTPLQLHQKPLQQVVAKPNKDFGLIDADASWPFFDVRLRFVHRLCPPSAQCSIKVLLWPLPSISISIPRANVRRLGLKSGAVFVTGSLVILTAAIANVRPKRRRAPRRPLHPLHPLRLPVLCKMWCPLACKMLWEHRVVNGWPVCENLDSAIRHLDRFAASTHVCLVGGQPLGTFVRSLVIKGRSAEELGRLMGNNTYLDLGAMFSAFDCPKLRAFSWEASPYRLPWPLRSFPILFSACPDLVAFEFRVSGQYPDFPGEEEVEDVEAFWRSDDGREVLRVDDLALAVSFDSPFCLRFFHAAGPNLLEWCVSQTLEELKREHAAVASFLETFPAVTHLGMKKLLNYIITSAIFPILMAHALLHTLELPTMTHFCEQDLVDYLHHGGAELRSLALSTSCGASDALLDALPSACPRLACVDFGEQSIFLHVRFRRWLHEAKRLGVLKVVDGIPRKLKAVVSDGGIGGSYHSNSMEIDVFEFVCAPTLAK</sequence>
<organism evidence="3 4">
    <name type="scientific">Blyttiomyces helicus</name>
    <dbReference type="NCBI Taxonomy" id="388810"/>
    <lineage>
        <taxon>Eukaryota</taxon>
        <taxon>Fungi</taxon>
        <taxon>Fungi incertae sedis</taxon>
        <taxon>Chytridiomycota</taxon>
        <taxon>Chytridiomycota incertae sedis</taxon>
        <taxon>Chytridiomycetes</taxon>
        <taxon>Chytridiomycetes incertae sedis</taxon>
        <taxon>Blyttiomyces</taxon>
    </lineage>
</organism>
<keyword evidence="4" id="KW-1185">Reference proteome</keyword>
<reference evidence="4" key="1">
    <citation type="journal article" date="2018" name="Nat. Microbiol.">
        <title>Leveraging single-cell genomics to expand the fungal tree of life.</title>
        <authorList>
            <person name="Ahrendt S.R."/>
            <person name="Quandt C.A."/>
            <person name="Ciobanu D."/>
            <person name="Clum A."/>
            <person name="Salamov A."/>
            <person name="Andreopoulos B."/>
            <person name="Cheng J.F."/>
            <person name="Woyke T."/>
            <person name="Pelin A."/>
            <person name="Henrissat B."/>
            <person name="Reynolds N.K."/>
            <person name="Benny G.L."/>
            <person name="Smith M.E."/>
            <person name="James T.Y."/>
            <person name="Grigoriev I.V."/>
        </authorList>
    </citation>
    <scope>NUCLEOTIDE SEQUENCE [LARGE SCALE GENOMIC DNA]</scope>
</reference>
<feature type="region of interest" description="Disordered" evidence="1">
    <location>
        <begin position="1"/>
        <end position="65"/>
    </location>
</feature>
<evidence type="ECO:0000256" key="2">
    <source>
        <dbReference type="SAM" id="Phobius"/>
    </source>
</evidence>
<name>A0A4P9VZH5_9FUNG</name>
<feature type="transmembrane region" description="Helical" evidence="2">
    <location>
        <begin position="407"/>
        <end position="426"/>
    </location>
</feature>
<keyword evidence="2" id="KW-0812">Transmembrane</keyword>
<dbReference type="AlphaFoldDB" id="A0A4P9VZH5"/>
<evidence type="ECO:0000313" key="4">
    <source>
        <dbReference type="Proteomes" id="UP000269721"/>
    </source>
</evidence>
<keyword evidence="2" id="KW-0472">Membrane</keyword>
<evidence type="ECO:0000313" key="3">
    <source>
        <dbReference type="EMBL" id="RKO85174.1"/>
    </source>
</evidence>
<keyword evidence="2" id="KW-1133">Transmembrane helix</keyword>
<proteinExistence type="predicted"/>
<dbReference type="Proteomes" id="UP000269721">
    <property type="component" value="Unassembled WGS sequence"/>
</dbReference>
<feature type="compositionally biased region" description="Polar residues" evidence="1">
    <location>
        <begin position="45"/>
        <end position="64"/>
    </location>
</feature>